<reference evidence="1 2" key="1">
    <citation type="submission" date="2018-10" db="EMBL/GenBank/DDBJ databases">
        <authorList>
            <person name="Perry B.J."/>
            <person name="Sullivan J.T."/>
            <person name="Murphy R.J.T."/>
            <person name="Ramsay J.P."/>
            <person name="Ronson C.W."/>
        </authorList>
    </citation>
    <scope>NUCLEOTIDE SEQUENCE [LARGE SCALE GENOMIC DNA]</scope>
    <source>
        <strain evidence="1 2">R88b</strain>
    </source>
</reference>
<dbReference type="EMBL" id="CP033367">
    <property type="protein sequence ID" value="QKD03485.1"/>
    <property type="molecule type" value="Genomic_DNA"/>
</dbReference>
<gene>
    <name evidence="1" type="ORF">EB235_19920</name>
</gene>
<protein>
    <submittedName>
        <fullName evidence="1">Uncharacterized protein</fullName>
    </submittedName>
</protein>
<proteinExistence type="predicted"/>
<name>A0A6M7WNC4_RHILI</name>
<evidence type="ECO:0000313" key="1">
    <source>
        <dbReference type="EMBL" id="QKD03485.1"/>
    </source>
</evidence>
<sequence length="93" mass="9812">MDPATAAVMILLSCSPIDGFVCKPIAAPPAIFSSLDQCRAALKNRLASAPRGKIIGRCRRVDAKVTGALPDAYLSVTVTRGVTSNSYIVPHEK</sequence>
<dbReference type="AlphaFoldDB" id="A0A6M7WNC4"/>
<dbReference type="RefSeq" id="WP_080680737.1">
    <property type="nucleotide sequence ID" value="NZ_CP033367.1"/>
</dbReference>
<organism evidence="1 2">
    <name type="scientific">Mesorhizobium loti R88b</name>
    <dbReference type="NCBI Taxonomy" id="935548"/>
    <lineage>
        <taxon>Bacteria</taxon>
        <taxon>Pseudomonadati</taxon>
        <taxon>Pseudomonadota</taxon>
        <taxon>Alphaproteobacteria</taxon>
        <taxon>Hyphomicrobiales</taxon>
        <taxon>Phyllobacteriaceae</taxon>
        <taxon>Mesorhizobium</taxon>
    </lineage>
</organism>
<dbReference type="Proteomes" id="UP000503017">
    <property type="component" value="Chromosome"/>
</dbReference>
<evidence type="ECO:0000313" key="2">
    <source>
        <dbReference type="Proteomes" id="UP000503017"/>
    </source>
</evidence>
<accession>A0A6M7WNC4</accession>